<keyword evidence="3" id="KW-0064">Aspartyl protease</keyword>
<dbReference type="OrthoDB" id="9794619at2"/>
<proteinExistence type="inferred from homology"/>
<dbReference type="GO" id="GO:0008047">
    <property type="term" value="F:enzyme activator activity"/>
    <property type="evidence" value="ECO:0007669"/>
    <property type="project" value="InterPro"/>
</dbReference>
<gene>
    <name evidence="5" type="ORF">THTE_0939</name>
</gene>
<evidence type="ECO:0000256" key="1">
    <source>
        <dbReference type="ARBA" id="ARBA00006814"/>
    </source>
</evidence>
<dbReference type="NCBIfam" id="TIGR00072">
    <property type="entry name" value="hydrog_prot"/>
    <property type="match status" value="1"/>
</dbReference>
<reference evidence="5 6" key="1">
    <citation type="journal article" name="Front. Microbiol.">
        <title>Sugar Metabolism of the First Thermophilic Planctomycete Thermogutta terrifontis: Comparative Genomic and Transcriptomic Approaches.</title>
        <authorList>
            <person name="Elcheninov A.G."/>
            <person name="Menzel P."/>
            <person name="Gudbergsdottir S.R."/>
            <person name="Slesarev A.I."/>
            <person name="Kadnikov V.V."/>
            <person name="Krogh A."/>
            <person name="Bonch-Osmolovskaya E.A."/>
            <person name="Peng X."/>
            <person name="Kublanov I.V."/>
        </authorList>
    </citation>
    <scope>NUCLEOTIDE SEQUENCE [LARGE SCALE GENOMIC DNA]</scope>
    <source>
        <strain evidence="5 6">R1</strain>
    </source>
</reference>
<protein>
    <submittedName>
        <fullName evidence="5">Hydrogenase maturation protease</fullName>
    </submittedName>
</protein>
<dbReference type="CDD" id="cd00518">
    <property type="entry name" value="H2MP"/>
    <property type="match status" value="1"/>
</dbReference>
<keyword evidence="2 5" id="KW-0645">Protease</keyword>
<dbReference type="KEGG" id="ttf:THTE_0939"/>
<name>A0A286RC56_9BACT</name>
<dbReference type="AlphaFoldDB" id="A0A286RC56"/>
<dbReference type="RefSeq" id="WP_095414105.1">
    <property type="nucleotide sequence ID" value="NZ_CP018477.1"/>
</dbReference>
<sequence>MKRTLVLGLGNPILSDDAVGLRVVQELQKILPPREDLVIDEDHWGGLRLMERLAGFDRAIIIDAMQSGVAPGTIRCLHPNEIPTQHSASAHDVNLPTALAFGRQMGLHLPPDDSIVLVAIEAEDVLTFGEQCTPAVAAAIPHAVKLVKEILSNWDRPTTEGES</sequence>
<dbReference type="SUPFAM" id="SSF53163">
    <property type="entry name" value="HybD-like"/>
    <property type="match status" value="1"/>
</dbReference>
<accession>A0A286RC56</accession>
<dbReference type="InterPro" id="IPR000671">
    <property type="entry name" value="Peptidase_A31"/>
</dbReference>
<dbReference type="PANTHER" id="PTHR30302:SF1">
    <property type="entry name" value="HYDROGENASE 2 MATURATION PROTEASE"/>
    <property type="match status" value="1"/>
</dbReference>
<dbReference type="GO" id="GO:0016485">
    <property type="term" value="P:protein processing"/>
    <property type="evidence" value="ECO:0007669"/>
    <property type="project" value="TreeGrafter"/>
</dbReference>
<keyword evidence="4" id="KW-0378">Hydrolase</keyword>
<dbReference type="PANTHER" id="PTHR30302">
    <property type="entry name" value="HYDROGENASE 1 MATURATION PROTEASE"/>
    <property type="match status" value="1"/>
</dbReference>
<evidence type="ECO:0000256" key="4">
    <source>
        <dbReference type="ARBA" id="ARBA00022801"/>
    </source>
</evidence>
<dbReference type="Pfam" id="PF01750">
    <property type="entry name" value="HycI"/>
    <property type="match status" value="1"/>
</dbReference>
<comment type="similarity">
    <text evidence="1">Belongs to the peptidase A31 family.</text>
</comment>
<dbReference type="Gene3D" id="3.40.50.1450">
    <property type="entry name" value="HybD-like"/>
    <property type="match status" value="1"/>
</dbReference>
<evidence type="ECO:0000313" key="6">
    <source>
        <dbReference type="Proteomes" id="UP000215086"/>
    </source>
</evidence>
<dbReference type="EMBL" id="CP018477">
    <property type="protein sequence ID" value="ASV73541.1"/>
    <property type="molecule type" value="Genomic_DNA"/>
</dbReference>
<dbReference type="GO" id="GO:0004190">
    <property type="term" value="F:aspartic-type endopeptidase activity"/>
    <property type="evidence" value="ECO:0007669"/>
    <property type="project" value="UniProtKB-KW"/>
</dbReference>
<dbReference type="Proteomes" id="UP000215086">
    <property type="component" value="Chromosome"/>
</dbReference>
<organism evidence="5 6">
    <name type="scientific">Thermogutta terrifontis</name>
    <dbReference type="NCBI Taxonomy" id="1331910"/>
    <lineage>
        <taxon>Bacteria</taxon>
        <taxon>Pseudomonadati</taxon>
        <taxon>Planctomycetota</taxon>
        <taxon>Planctomycetia</taxon>
        <taxon>Pirellulales</taxon>
        <taxon>Thermoguttaceae</taxon>
        <taxon>Thermogutta</taxon>
    </lineage>
</organism>
<evidence type="ECO:0000256" key="3">
    <source>
        <dbReference type="ARBA" id="ARBA00022750"/>
    </source>
</evidence>
<evidence type="ECO:0000313" key="5">
    <source>
        <dbReference type="EMBL" id="ASV73541.1"/>
    </source>
</evidence>
<keyword evidence="6" id="KW-1185">Reference proteome</keyword>
<evidence type="ECO:0000256" key="2">
    <source>
        <dbReference type="ARBA" id="ARBA00022670"/>
    </source>
</evidence>
<dbReference type="InterPro" id="IPR023430">
    <property type="entry name" value="Pept_HybD-like_dom_sf"/>
</dbReference>
<dbReference type="PRINTS" id="PR00446">
    <property type="entry name" value="HYDRGNUPTAKE"/>
</dbReference>